<evidence type="ECO:0000313" key="3">
    <source>
        <dbReference type="Proteomes" id="UP001172101"/>
    </source>
</evidence>
<organism evidence="2 3">
    <name type="scientific">Lasiosphaeria miniovina</name>
    <dbReference type="NCBI Taxonomy" id="1954250"/>
    <lineage>
        <taxon>Eukaryota</taxon>
        <taxon>Fungi</taxon>
        <taxon>Dikarya</taxon>
        <taxon>Ascomycota</taxon>
        <taxon>Pezizomycotina</taxon>
        <taxon>Sordariomycetes</taxon>
        <taxon>Sordariomycetidae</taxon>
        <taxon>Sordariales</taxon>
        <taxon>Lasiosphaeriaceae</taxon>
        <taxon>Lasiosphaeria</taxon>
    </lineage>
</organism>
<feature type="compositionally biased region" description="Polar residues" evidence="1">
    <location>
        <begin position="8"/>
        <end position="23"/>
    </location>
</feature>
<name>A0AA40AKA6_9PEZI</name>
<feature type="compositionally biased region" description="Low complexity" evidence="1">
    <location>
        <begin position="122"/>
        <end position="134"/>
    </location>
</feature>
<sequence>MSKLLGRPQSSLEISPQNRKAETSTLLGCVKSSLGIQLLSWKDCGDDLYADFPESDVDSLQQLRGMLHCQDNQREHTTEKPPPRGPPTVQGGATSATRPAPSSLSRQLPSFDQDLESGGHPQGQQPAAMAAQPPHVTGKGATQKRFIELCINTGEF</sequence>
<protein>
    <submittedName>
        <fullName evidence="2">Uncharacterized protein</fullName>
    </submittedName>
</protein>
<feature type="compositionally biased region" description="Basic and acidic residues" evidence="1">
    <location>
        <begin position="71"/>
        <end position="82"/>
    </location>
</feature>
<dbReference type="AlphaFoldDB" id="A0AA40AKA6"/>
<dbReference type="RefSeq" id="XP_060296229.1">
    <property type="nucleotide sequence ID" value="XM_060445378.1"/>
</dbReference>
<gene>
    <name evidence="2" type="ORF">B0T26DRAFT_751495</name>
</gene>
<feature type="region of interest" description="Disordered" evidence="1">
    <location>
        <begin position="1"/>
        <end position="23"/>
    </location>
</feature>
<proteinExistence type="predicted"/>
<comment type="caution">
    <text evidence="2">The sequence shown here is derived from an EMBL/GenBank/DDBJ whole genome shotgun (WGS) entry which is preliminary data.</text>
</comment>
<keyword evidence="3" id="KW-1185">Reference proteome</keyword>
<evidence type="ECO:0000313" key="2">
    <source>
        <dbReference type="EMBL" id="KAK0717436.1"/>
    </source>
</evidence>
<dbReference type="GeneID" id="85328648"/>
<evidence type="ECO:0000256" key="1">
    <source>
        <dbReference type="SAM" id="MobiDB-lite"/>
    </source>
</evidence>
<reference evidence="2" key="1">
    <citation type="submission" date="2023-06" db="EMBL/GenBank/DDBJ databases">
        <title>Genome-scale phylogeny and comparative genomics of the fungal order Sordariales.</title>
        <authorList>
            <consortium name="Lawrence Berkeley National Laboratory"/>
            <person name="Hensen N."/>
            <person name="Bonometti L."/>
            <person name="Westerberg I."/>
            <person name="Brannstrom I.O."/>
            <person name="Guillou S."/>
            <person name="Cros-Aarteil S."/>
            <person name="Calhoun S."/>
            <person name="Haridas S."/>
            <person name="Kuo A."/>
            <person name="Mondo S."/>
            <person name="Pangilinan J."/>
            <person name="Riley R."/>
            <person name="LaButti K."/>
            <person name="Andreopoulos B."/>
            <person name="Lipzen A."/>
            <person name="Chen C."/>
            <person name="Yanf M."/>
            <person name="Daum C."/>
            <person name="Ng V."/>
            <person name="Clum A."/>
            <person name="Steindorff A."/>
            <person name="Ohm R."/>
            <person name="Martin F."/>
            <person name="Silar P."/>
            <person name="Natvig D."/>
            <person name="Lalanne C."/>
            <person name="Gautier V."/>
            <person name="Ament-velasquez S.L."/>
            <person name="Kruys A."/>
            <person name="Hutchinson M.I."/>
            <person name="Powell A.J."/>
            <person name="Barry K."/>
            <person name="Miller A.N."/>
            <person name="Grigoriev I.V."/>
            <person name="Debuchy R."/>
            <person name="Gladieux P."/>
            <person name="Thoren M.H."/>
            <person name="Johannesson H."/>
        </authorList>
    </citation>
    <scope>NUCLEOTIDE SEQUENCE</scope>
    <source>
        <strain evidence="2">SMH2392-1A</strain>
    </source>
</reference>
<dbReference type="EMBL" id="JAUIRO010000004">
    <property type="protein sequence ID" value="KAK0717436.1"/>
    <property type="molecule type" value="Genomic_DNA"/>
</dbReference>
<accession>A0AA40AKA6</accession>
<feature type="region of interest" description="Disordered" evidence="1">
    <location>
        <begin position="68"/>
        <end position="140"/>
    </location>
</feature>
<dbReference type="Proteomes" id="UP001172101">
    <property type="component" value="Unassembled WGS sequence"/>
</dbReference>
<feature type="compositionally biased region" description="Polar residues" evidence="1">
    <location>
        <begin position="91"/>
        <end position="110"/>
    </location>
</feature>